<dbReference type="PANTHER" id="PTHR43297">
    <property type="entry name" value="OLIGOPEPTIDE TRANSPORT ATP-BINDING PROTEIN APPD"/>
    <property type="match status" value="1"/>
</dbReference>
<dbReference type="PROSITE" id="PS50893">
    <property type="entry name" value="ABC_TRANSPORTER_2"/>
    <property type="match status" value="1"/>
</dbReference>
<dbReference type="NCBIfam" id="TIGR01727">
    <property type="entry name" value="oligo_HPY"/>
    <property type="match status" value="1"/>
</dbReference>
<dbReference type="GO" id="GO:0016887">
    <property type="term" value="F:ATP hydrolysis activity"/>
    <property type="evidence" value="ECO:0007669"/>
    <property type="project" value="InterPro"/>
</dbReference>
<evidence type="ECO:0000256" key="3">
    <source>
        <dbReference type="ARBA" id="ARBA00022448"/>
    </source>
</evidence>
<reference evidence="11 12" key="1">
    <citation type="submission" date="2020-02" db="EMBL/GenBank/DDBJ databases">
        <title>Whole-genome analyses of novel actinobacteria.</title>
        <authorList>
            <person name="Sahin N."/>
        </authorList>
    </citation>
    <scope>NUCLEOTIDE SEQUENCE [LARGE SCALE GENOMIC DNA]</scope>
    <source>
        <strain evidence="11 12">A7024</strain>
    </source>
</reference>
<protein>
    <submittedName>
        <fullName evidence="11">ABC transporter ATP-binding protein</fullName>
    </submittedName>
</protein>
<evidence type="ECO:0000256" key="4">
    <source>
        <dbReference type="ARBA" id="ARBA00022475"/>
    </source>
</evidence>
<dbReference type="SUPFAM" id="SSF52540">
    <property type="entry name" value="P-loop containing nucleoside triphosphate hydrolases"/>
    <property type="match status" value="1"/>
</dbReference>
<evidence type="ECO:0000259" key="10">
    <source>
        <dbReference type="PROSITE" id="PS50893"/>
    </source>
</evidence>
<organism evidence="11 12">
    <name type="scientific">Streptomyces coryli</name>
    <dbReference type="NCBI Taxonomy" id="1128680"/>
    <lineage>
        <taxon>Bacteria</taxon>
        <taxon>Bacillati</taxon>
        <taxon>Actinomycetota</taxon>
        <taxon>Actinomycetes</taxon>
        <taxon>Kitasatosporales</taxon>
        <taxon>Streptomycetaceae</taxon>
        <taxon>Streptomyces</taxon>
    </lineage>
</organism>
<evidence type="ECO:0000256" key="9">
    <source>
        <dbReference type="ARBA" id="ARBA00023136"/>
    </source>
</evidence>
<dbReference type="RefSeq" id="WP_165241027.1">
    <property type="nucleotide sequence ID" value="NZ_JAAKZV010000159.1"/>
</dbReference>
<evidence type="ECO:0000313" key="11">
    <source>
        <dbReference type="EMBL" id="NGN67729.1"/>
    </source>
</evidence>
<dbReference type="SMART" id="SM00382">
    <property type="entry name" value="AAA"/>
    <property type="match status" value="1"/>
</dbReference>
<dbReference type="FunFam" id="3.40.50.300:FF:000016">
    <property type="entry name" value="Oligopeptide ABC transporter ATP-binding component"/>
    <property type="match status" value="1"/>
</dbReference>
<keyword evidence="4" id="KW-1003">Cell membrane</keyword>
<sequence>MESLLEVEDLHTQYALDDGLVRAVDGVTLDIRRGEVLAVVGESGCGKSVMARSILRLVDKPGKITGGHIRVHTDDGVVDMANAEGPAIRSVRGKKVAMVFQEPIASMSPVHTLGNQIGESLRLHEMVDKKTARTRAIELLRRVGIPAPERRVDEYPFQMSGGMLQRAMIAMALSCGPDLLIADEPTTALDVTTQAQILELLRELQQDTGMAVMLITHDLGVAAQLADRIAVMYLGAVVETGTTDTVLRHPRHPYTQALLRSVPKLGSASRERLSPVRGMVPSPYQRPPGCTFHPRCDAFMEGRCEVTVPGSVPAPVLVSADKGARTDGTVSCLLYGDEDEGEATR</sequence>
<dbReference type="Pfam" id="PF08352">
    <property type="entry name" value="oligo_HPY"/>
    <property type="match status" value="1"/>
</dbReference>
<dbReference type="InterPro" id="IPR027417">
    <property type="entry name" value="P-loop_NTPase"/>
</dbReference>
<dbReference type="InterPro" id="IPR050388">
    <property type="entry name" value="ABC_Ni/Peptide_Import"/>
</dbReference>
<evidence type="ECO:0000256" key="6">
    <source>
        <dbReference type="ARBA" id="ARBA00022741"/>
    </source>
</evidence>
<evidence type="ECO:0000313" key="12">
    <source>
        <dbReference type="Proteomes" id="UP000481583"/>
    </source>
</evidence>
<dbReference type="CDD" id="cd03257">
    <property type="entry name" value="ABC_NikE_OppD_transporters"/>
    <property type="match status" value="1"/>
</dbReference>
<evidence type="ECO:0000256" key="5">
    <source>
        <dbReference type="ARBA" id="ARBA00022519"/>
    </source>
</evidence>
<keyword evidence="3" id="KW-0813">Transport</keyword>
<dbReference type="InterPro" id="IPR017871">
    <property type="entry name" value="ABC_transporter-like_CS"/>
</dbReference>
<dbReference type="InterPro" id="IPR003439">
    <property type="entry name" value="ABC_transporter-like_ATP-bd"/>
</dbReference>
<dbReference type="GO" id="GO:0015833">
    <property type="term" value="P:peptide transport"/>
    <property type="evidence" value="ECO:0007669"/>
    <property type="project" value="InterPro"/>
</dbReference>
<dbReference type="Gene3D" id="3.40.50.300">
    <property type="entry name" value="P-loop containing nucleotide triphosphate hydrolases"/>
    <property type="match status" value="1"/>
</dbReference>
<dbReference type="InterPro" id="IPR013563">
    <property type="entry name" value="Oligopep_ABC_C"/>
</dbReference>
<dbReference type="InterPro" id="IPR003593">
    <property type="entry name" value="AAA+_ATPase"/>
</dbReference>
<keyword evidence="8" id="KW-1278">Translocase</keyword>
<keyword evidence="12" id="KW-1185">Reference proteome</keyword>
<dbReference type="EMBL" id="JAAKZV010000159">
    <property type="protein sequence ID" value="NGN67729.1"/>
    <property type="molecule type" value="Genomic_DNA"/>
</dbReference>
<proteinExistence type="inferred from homology"/>
<dbReference type="GO" id="GO:0005524">
    <property type="term" value="F:ATP binding"/>
    <property type="evidence" value="ECO:0007669"/>
    <property type="project" value="UniProtKB-KW"/>
</dbReference>
<name>A0A6G4U662_9ACTN</name>
<keyword evidence="6" id="KW-0547">Nucleotide-binding</keyword>
<dbReference type="Proteomes" id="UP000481583">
    <property type="component" value="Unassembled WGS sequence"/>
</dbReference>
<evidence type="ECO:0000256" key="2">
    <source>
        <dbReference type="ARBA" id="ARBA00005417"/>
    </source>
</evidence>
<dbReference type="PANTHER" id="PTHR43297:SF14">
    <property type="entry name" value="ATPASE AAA-TYPE CORE DOMAIN-CONTAINING PROTEIN"/>
    <property type="match status" value="1"/>
</dbReference>
<evidence type="ECO:0000256" key="7">
    <source>
        <dbReference type="ARBA" id="ARBA00022840"/>
    </source>
</evidence>
<comment type="subcellular location">
    <subcellularLocation>
        <location evidence="1">Cell membrane</location>
        <topology evidence="1">Peripheral membrane protein</topology>
    </subcellularLocation>
</comment>
<keyword evidence="7 11" id="KW-0067">ATP-binding</keyword>
<comment type="caution">
    <text evidence="11">The sequence shown here is derived from an EMBL/GenBank/DDBJ whole genome shotgun (WGS) entry which is preliminary data.</text>
</comment>
<evidence type="ECO:0000256" key="8">
    <source>
        <dbReference type="ARBA" id="ARBA00022967"/>
    </source>
</evidence>
<dbReference type="Pfam" id="PF00005">
    <property type="entry name" value="ABC_tran"/>
    <property type="match status" value="1"/>
</dbReference>
<evidence type="ECO:0000256" key="1">
    <source>
        <dbReference type="ARBA" id="ARBA00004202"/>
    </source>
</evidence>
<accession>A0A6G4U662</accession>
<gene>
    <name evidence="11" type="ORF">G5C51_27995</name>
</gene>
<dbReference type="GO" id="GO:0005886">
    <property type="term" value="C:plasma membrane"/>
    <property type="evidence" value="ECO:0007669"/>
    <property type="project" value="UniProtKB-SubCell"/>
</dbReference>
<comment type="similarity">
    <text evidence="2">Belongs to the ABC transporter superfamily.</text>
</comment>
<dbReference type="AlphaFoldDB" id="A0A6G4U662"/>
<keyword evidence="9" id="KW-0472">Membrane</keyword>
<keyword evidence="5" id="KW-0997">Cell inner membrane</keyword>
<dbReference type="PROSITE" id="PS00211">
    <property type="entry name" value="ABC_TRANSPORTER_1"/>
    <property type="match status" value="1"/>
</dbReference>
<feature type="domain" description="ABC transporter" evidence="10">
    <location>
        <begin position="5"/>
        <end position="259"/>
    </location>
</feature>